<dbReference type="AlphaFoldDB" id="A0AAD2FSJ2"/>
<keyword evidence="3" id="KW-0274">FAD</keyword>
<dbReference type="PANTHER" id="PTHR23023">
    <property type="entry name" value="DIMETHYLANILINE MONOOXYGENASE"/>
    <property type="match status" value="1"/>
</dbReference>
<evidence type="ECO:0000313" key="6">
    <source>
        <dbReference type="EMBL" id="CAJ1951922.1"/>
    </source>
</evidence>
<reference evidence="6" key="1">
    <citation type="submission" date="2023-08" db="EMBL/GenBank/DDBJ databases">
        <authorList>
            <person name="Audoor S."/>
            <person name="Bilcke G."/>
        </authorList>
    </citation>
    <scope>NUCLEOTIDE SEQUENCE</scope>
</reference>
<dbReference type="InterPro" id="IPR036188">
    <property type="entry name" value="FAD/NAD-bd_sf"/>
</dbReference>
<protein>
    <recommendedName>
        <fullName evidence="8">Dimethylaniline monooxygenase</fullName>
    </recommendedName>
</protein>
<keyword evidence="2" id="KW-0285">Flavoprotein</keyword>
<evidence type="ECO:0000256" key="5">
    <source>
        <dbReference type="ARBA" id="ARBA00023002"/>
    </source>
</evidence>
<evidence type="ECO:0000256" key="4">
    <source>
        <dbReference type="ARBA" id="ARBA00022857"/>
    </source>
</evidence>
<dbReference type="Gene3D" id="3.50.50.60">
    <property type="entry name" value="FAD/NAD(P)-binding domain"/>
    <property type="match status" value="2"/>
</dbReference>
<evidence type="ECO:0000256" key="3">
    <source>
        <dbReference type="ARBA" id="ARBA00022827"/>
    </source>
</evidence>
<accession>A0AAD2FSJ2</accession>
<dbReference type="Proteomes" id="UP001295423">
    <property type="component" value="Unassembled WGS sequence"/>
</dbReference>
<dbReference type="InterPro" id="IPR000960">
    <property type="entry name" value="Flavin_mOase"/>
</dbReference>
<evidence type="ECO:0008006" key="8">
    <source>
        <dbReference type="Google" id="ProtNLM"/>
    </source>
</evidence>
<comment type="similarity">
    <text evidence="1">Belongs to the FMO family.</text>
</comment>
<evidence type="ECO:0000256" key="2">
    <source>
        <dbReference type="ARBA" id="ARBA00022630"/>
    </source>
</evidence>
<dbReference type="InterPro" id="IPR020946">
    <property type="entry name" value="Flavin_mOase-like"/>
</dbReference>
<comment type="caution">
    <text evidence="6">The sequence shown here is derived from an EMBL/GenBank/DDBJ whole genome shotgun (WGS) entry which is preliminary data.</text>
</comment>
<keyword evidence="5" id="KW-0560">Oxidoreductase</keyword>
<dbReference type="InterPro" id="IPR050346">
    <property type="entry name" value="FMO-like"/>
</dbReference>
<organism evidence="6 7">
    <name type="scientific">Cylindrotheca closterium</name>
    <dbReference type="NCBI Taxonomy" id="2856"/>
    <lineage>
        <taxon>Eukaryota</taxon>
        <taxon>Sar</taxon>
        <taxon>Stramenopiles</taxon>
        <taxon>Ochrophyta</taxon>
        <taxon>Bacillariophyta</taxon>
        <taxon>Bacillariophyceae</taxon>
        <taxon>Bacillariophycidae</taxon>
        <taxon>Bacillariales</taxon>
        <taxon>Bacillariaceae</taxon>
        <taxon>Cylindrotheca</taxon>
    </lineage>
</organism>
<evidence type="ECO:0000256" key="1">
    <source>
        <dbReference type="ARBA" id="ARBA00009183"/>
    </source>
</evidence>
<dbReference type="EMBL" id="CAKOGP040001792">
    <property type="protein sequence ID" value="CAJ1951922.1"/>
    <property type="molecule type" value="Genomic_DNA"/>
</dbReference>
<dbReference type="GO" id="GO:0050661">
    <property type="term" value="F:NADP binding"/>
    <property type="evidence" value="ECO:0007669"/>
    <property type="project" value="InterPro"/>
</dbReference>
<proteinExistence type="inferred from homology"/>
<name>A0AAD2FSJ2_9STRA</name>
<keyword evidence="4" id="KW-0521">NADP</keyword>
<gene>
    <name evidence="6" type="ORF">CYCCA115_LOCUS13305</name>
</gene>
<sequence length="625" mass="70988">MSSPNKGPRRALVIGAGPSGLVTAKYLLADVNNTTTVVVLEASHQIGGTFVNKVYDNTRLVSSKYLTAFSDHRMPEAYPNHPSADQYVQYLESYCDRFDITQHIRFQCQVISVQDDNNNNASSRGKTTDENDVMTIQDTNGYIVQYKDFRESSSSSSSSNDQEQGKIVTEHFDLVAVCSGLHNVPNIPKLPNQQAFQGTILHSSQYQEPSIFDNQRVLVCGSGETAMDICYRAVQNKNCQSVAMNVRRGFLSIPHTLPNDRPLDVFITNWLEHSHEHPWVHALRLRWWLSTLVTRTFLLATGSSVGFNQWACETKPIKRGYHIINKSHAAMAHMNVPIKRQWGWWGQFWLWVYGETHLKPITTFHRTAIARIDDNGKTVHFEDGRSVDVDTIVLATGYRQSFPFLDKTTMIQQSMMTSNDPCMEKNNKPNTYRLDEDPLPSEHFIVSNERPHLGFIGFVRPNVGAIPPMSELQVMWWLEKLKGNLTNPTLYQRPSTPSYMVLGQKYPYGVDYGNYMHRVAEDIGSAPTLSMLWRSNHPLRALYTYCQGQAYIGIFRLQGPYASKTCWNIFDNELWEVCLDRGWAENFGLASITGLSLIMNVVVCGLEAAFSLVTLRPPRLFSRYG</sequence>
<dbReference type="PIRSF" id="PIRSF000332">
    <property type="entry name" value="FMO"/>
    <property type="match status" value="1"/>
</dbReference>
<dbReference type="SUPFAM" id="SSF51905">
    <property type="entry name" value="FAD/NAD(P)-binding domain"/>
    <property type="match status" value="2"/>
</dbReference>
<dbReference type="GO" id="GO:0004499">
    <property type="term" value="F:N,N-dimethylaniline monooxygenase activity"/>
    <property type="evidence" value="ECO:0007669"/>
    <property type="project" value="InterPro"/>
</dbReference>
<dbReference type="GO" id="GO:0050660">
    <property type="term" value="F:flavin adenine dinucleotide binding"/>
    <property type="evidence" value="ECO:0007669"/>
    <property type="project" value="InterPro"/>
</dbReference>
<dbReference type="Pfam" id="PF00743">
    <property type="entry name" value="FMO-like"/>
    <property type="match status" value="3"/>
</dbReference>
<evidence type="ECO:0000313" key="7">
    <source>
        <dbReference type="Proteomes" id="UP001295423"/>
    </source>
</evidence>
<keyword evidence="7" id="KW-1185">Reference proteome</keyword>